<protein>
    <submittedName>
        <fullName evidence="3">Uncharacterized protein</fullName>
    </submittedName>
</protein>
<evidence type="ECO:0000313" key="4">
    <source>
        <dbReference type="Proteomes" id="UP000036261"/>
    </source>
</evidence>
<dbReference type="InterPro" id="IPR026444">
    <property type="entry name" value="Secre_tail"/>
</dbReference>
<reference evidence="3 4" key="1">
    <citation type="journal article" date="2013" name="Int. J. Syst. Evol. Microbiol.">
        <title>Chryseobacterium angstadtii sp. nov., isolated from a newt tank.</title>
        <authorList>
            <person name="Kirk K.E."/>
            <person name="Hoffman J.A."/>
            <person name="Smith K.A."/>
            <person name="Strahan B.L."/>
            <person name="Failor K.C."/>
            <person name="Krebs J.E."/>
            <person name="Gale A.N."/>
            <person name="Do T.D."/>
            <person name="Sontag T.C."/>
            <person name="Batties A.M."/>
            <person name="Mistiszyn K."/>
            <person name="Newman J.D."/>
        </authorList>
    </citation>
    <scope>NUCLEOTIDE SEQUENCE [LARGE SCALE GENOMIC DNA]</scope>
    <source>
        <strain evidence="3 4">KM</strain>
    </source>
</reference>
<sequence>MKLKLLLGTLMFTAFTAHAQVATLNENFNNFTIGATTFPQGGWAAVVAPITGAFPPASPRMIVAALENDNTQRFIQSYAGNNATTPSYLISPLIENTTGNKVLTFTTTLVSPSPGPGTIQIGLANSASDMSTFVAVGNPINVTTIGVNQNISVNIPSTTGSYIVFRFTPSATHVAVQIDDVVYKVNSSLGVNDTAAVKENFKFAVNSDNTALEFITKTEPKNIEVYSAAGQKVAEGKLKGRKFDISTLQTGVYYMLVETAEGSAVKSKFIKK</sequence>
<dbReference type="AlphaFoldDB" id="A0A0J7IA90"/>
<dbReference type="PATRIC" id="fig|558151.6.peg.3147"/>
<proteinExistence type="predicted"/>
<evidence type="ECO:0000256" key="1">
    <source>
        <dbReference type="ARBA" id="ARBA00022729"/>
    </source>
</evidence>
<feature type="chain" id="PRO_5005288514" evidence="2">
    <location>
        <begin position="20"/>
        <end position="272"/>
    </location>
</feature>
<evidence type="ECO:0000256" key="2">
    <source>
        <dbReference type="SAM" id="SignalP"/>
    </source>
</evidence>
<dbReference type="EMBL" id="LFND01000004">
    <property type="protein sequence ID" value="KMQ63212.1"/>
    <property type="molecule type" value="Genomic_DNA"/>
</dbReference>
<name>A0A0J7IA90_9FLAO</name>
<dbReference type="STRING" id="558151.ACM46_14885"/>
<dbReference type="RefSeq" id="WP_048507458.1">
    <property type="nucleotide sequence ID" value="NZ_LFND01000004.1"/>
</dbReference>
<comment type="caution">
    <text evidence="3">The sequence shown here is derived from an EMBL/GenBank/DDBJ whole genome shotgun (WGS) entry which is preliminary data.</text>
</comment>
<dbReference type="OrthoDB" id="1273458at2"/>
<dbReference type="Gene3D" id="2.60.120.200">
    <property type="match status" value="1"/>
</dbReference>
<dbReference type="NCBIfam" id="TIGR04183">
    <property type="entry name" value="Por_Secre_tail"/>
    <property type="match status" value="1"/>
</dbReference>
<feature type="signal peptide" evidence="2">
    <location>
        <begin position="1"/>
        <end position="19"/>
    </location>
</feature>
<dbReference type="NCBIfam" id="NF038128">
    <property type="entry name" value="choice_anch_J"/>
    <property type="match status" value="1"/>
</dbReference>
<keyword evidence="4" id="KW-1185">Reference proteome</keyword>
<evidence type="ECO:0000313" key="3">
    <source>
        <dbReference type="EMBL" id="KMQ63212.1"/>
    </source>
</evidence>
<gene>
    <name evidence="3" type="ORF">ACM46_14885</name>
</gene>
<keyword evidence="1 2" id="KW-0732">Signal</keyword>
<organism evidence="3 4">
    <name type="scientific">Chryseobacterium angstadtii</name>
    <dbReference type="NCBI Taxonomy" id="558151"/>
    <lineage>
        <taxon>Bacteria</taxon>
        <taxon>Pseudomonadati</taxon>
        <taxon>Bacteroidota</taxon>
        <taxon>Flavobacteriia</taxon>
        <taxon>Flavobacteriales</taxon>
        <taxon>Weeksellaceae</taxon>
        <taxon>Chryseobacterium group</taxon>
        <taxon>Chryseobacterium</taxon>
    </lineage>
</organism>
<dbReference type="Proteomes" id="UP000036261">
    <property type="component" value="Unassembled WGS sequence"/>
</dbReference>
<accession>A0A0J7IA90</accession>